<dbReference type="KEGG" id="mew:MSWAN_0670"/>
<keyword evidence="4" id="KW-1185">Reference proteome</keyword>
<gene>
    <name evidence="3" type="ordered locus">MSWAN_0670</name>
</gene>
<dbReference type="Gene3D" id="2.30.36.100">
    <property type="match status" value="1"/>
</dbReference>
<dbReference type="InterPro" id="IPR003806">
    <property type="entry name" value="ATP-grasp_PylC-type"/>
</dbReference>
<dbReference type="Gene3D" id="3.30.470.20">
    <property type="entry name" value="ATP-grasp fold, B domain"/>
    <property type="match status" value="1"/>
</dbReference>
<dbReference type="PIRSF" id="PIRSF016766">
    <property type="entry name" value="UCP016766_ATPgrasp"/>
    <property type="match status" value="1"/>
</dbReference>
<evidence type="ECO:0000313" key="3">
    <source>
        <dbReference type="EMBL" id="AEG17705.1"/>
    </source>
</evidence>
<dbReference type="Proteomes" id="UP000009231">
    <property type="component" value="Chromosome"/>
</dbReference>
<organism evidence="3 4">
    <name type="scientific">Methanobacterium paludis (strain DSM 25820 / JCM 18151 / SWAN1)</name>
    <dbReference type="NCBI Taxonomy" id="868131"/>
    <lineage>
        <taxon>Archaea</taxon>
        <taxon>Methanobacteriati</taxon>
        <taxon>Methanobacteriota</taxon>
        <taxon>Methanomada group</taxon>
        <taxon>Methanobacteria</taxon>
        <taxon>Methanobacteriales</taxon>
        <taxon>Methanobacteriaceae</taxon>
        <taxon>Methanobacterium</taxon>
    </lineage>
</organism>
<dbReference type="InterPro" id="IPR040803">
    <property type="entry name" value="MfnD_preATP-grasp"/>
</dbReference>
<dbReference type="STRING" id="868131.MSWAN_0670"/>
<dbReference type="Pfam" id="PF18301">
    <property type="entry name" value="preATP-grasp_3"/>
    <property type="match status" value="1"/>
</dbReference>
<dbReference type="AlphaFoldDB" id="F6D6J2"/>
<dbReference type="GeneID" id="10668160"/>
<evidence type="ECO:0000259" key="2">
    <source>
        <dbReference type="PROSITE" id="PS50975"/>
    </source>
</evidence>
<accession>F6D6J2</accession>
<dbReference type="GO" id="GO:0046872">
    <property type="term" value="F:metal ion binding"/>
    <property type="evidence" value="ECO:0007669"/>
    <property type="project" value="InterPro"/>
</dbReference>
<dbReference type="eggNOG" id="arCOG01592">
    <property type="taxonomic scope" value="Archaea"/>
</dbReference>
<dbReference type="SUPFAM" id="SSF56059">
    <property type="entry name" value="Glutathione synthetase ATP-binding domain-like"/>
    <property type="match status" value="1"/>
</dbReference>
<dbReference type="OrthoDB" id="133985at2157"/>
<reference evidence="3 4" key="1">
    <citation type="journal article" date="2014" name="Int. J. Syst. Evol. Microbiol.">
        <title>Methanobacterium paludis sp. nov. and a novel strain of Methanobacterium lacus isolated from northern peatlands.</title>
        <authorList>
            <person name="Cadillo-Quiroz H."/>
            <person name="Brauer S.L."/>
            <person name="Goodson N."/>
            <person name="Yavitt J.B."/>
            <person name="Zinder S.H."/>
        </authorList>
    </citation>
    <scope>NUCLEOTIDE SEQUENCE [LARGE SCALE GENOMIC DNA]</scope>
    <source>
        <strain evidence="4">DSM 25820 / JCM 18151 / SWAN1</strain>
    </source>
</reference>
<feature type="domain" description="ATP-grasp" evidence="2">
    <location>
        <begin position="146"/>
        <end position="328"/>
    </location>
</feature>
<proteinExistence type="predicted"/>
<protein>
    <submittedName>
        <fullName evidence="3">ATP-grasp fold domain protein, DUF201-type</fullName>
    </submittedName>
</protein>
<keyword evidence="1" id="KW-0067">ATP-binding</keyword>
<dbReference type="PROSITE" id="PS50975">
    <property type="entry name" value="ATP_GRASP"/>
    <property type="match status" value="1"/>
</dbReference>
<dbReference type="RefSeq" id="WP_013825207.1">
    <property type="nucleotide sequence ID" value="NC_015574.1"/>
</dbReference>
<dbReference type="InterPro" id="IPR024710">
    <property type="entry name" value="MfnD"/>
</dbReference>
<name>F6D6J2_METPW</name>
<dbReference type="HOGENOM" id="CLU_059501_1_0_2"/>
<dbReference type="EMBL" id="CP002772">
    <property type="protein sequence ID" value="AEG17705.1"/>
    <property type="molecule type" value="Genomic_DNA"/>
</dbReference>
<dbReference type="Pfam" id="PF02655">
    <property type="entry name" value="ATP-grasp_3"/>
    <property type="match status" value="1"/>
</dbReference>
<dbReference type="InterPro" id="IPR011761">
    <property type="entry name" value="ATP-grasp"/>
</dbReference>
<dbReference type="Gene3D" id="3.40.50.11770">
    <property type="match status" value="1"/>
</dbReference>
<dbReference type="GO" id="GO:0005524">
    <property type="term" value="F:ATP binding"/>
    <property type="evidence" value="ECO:0007669"/>
    <property type="project" value="UniProtKB-UniRule"/>
</dbReference>
<evidence type="ECO:0000256" key="1">
    <source>
        <dbReference type="PROSITE-ProRule" id="PRU00409"/>
    </source>
</evidence>
<evidence type="ECO:0000313" key="4">
    <source>
        <dbReference type="Proteomes" id="UP000009231"/>
    </source>
</evidence>
<sequence length="357" mass="39729">MKLLIFEFATAVGVEDPSITTEGRAMLSGLLSDFEDIVADTKDYSVDYLISENLKIKNNGQGRPVNIQEDLENWLSKNIQKYDACLLIAPEEDLILYNLTKTIEDKGVKVIGSSSEAVMMCTDKSKMYNVLKDNKSISRYLIPTEKVFFEDINNYGEKYWTISNSKKVKGIKKVVKPADGVSCAGVRVVGSLTQFKKASLDIKPLTKLPYFLIQDYIEGVTSSVSLLVNGKTALPLSLNFQNVDLKDGKIDYNGGYVPLEHELSKRAKEVAKEAVESIDGLKGYVGVDMILGDDVNIVEINSRLTTPYVALRNILNFNLGKAIVDSVNEKLPSEVFINGKVEFKKEFNNLNIIKVVK</sequence>
<keyword evidence="1" id="KW-0547">Nucleotide-binding</keyword>